<organism evidence="2 3">
    <name type="scientific">Sulfobacillus harzensis</name>
    <dbReference type="NCBI Taxonomy" id="2729629"/>
    <lineage>
        <taxon>Bacteria</taxon>
        <taxon>Bacillati</taxon>
        <taxon>Bacillota</taxon>
        <taxon>Clostridia</taxon>
        <taxon>Eubacteriales</taxon>
        <taxon>Clostridiales Family XVII. Incertae Sedis</taxon>
        <taxon>Sulfobacillus</taxon>
    </lineage>
</organism>
<gene>
    <name evidence="2" type="ORF">HIJ39_16580</name>
</gene>
<dbReference type="Proteomes" id="UP000533476">
    <property type="component" value="Unassembled WGS sequence"/>
</dbReference>
<name>A0A7Y0L730_9FIRM</name>
<comment type="caution">
    <text evidence="2">The sequence shown here is derived from an EMBL/GenBank/DDBJ whole genome shotgun (WGS) entry which is preliminary data.</text>
</comment>
<dbReference type="AlphaFoldDB" id="A0A7Y0L730"/>
<dbReference type="RefSeq" id="WP_169101644.1">
    <property type="nucleotide sequence ID" value="NZ_JABBVZ010000075.1"/>
</dbReference>
<proteinExistence type="predicted"/>
<feature type="region of interest" description="Disordered" evidence="1">
    <location>
        <begin position="180"/>
        <end position="207"/>
    </location>
</feature>
<keyword evidence="3" id="KW-1185">Reference proteome</keyword>
<sequence>MEMRMDPPTDYYDEQLKTVDENIVASIATRQHLSHGKPGFPKVAYLERWAQQYEIPVSILHQTFSTLFRWHVVRERVQPDQFERFVPIMAAEPHGNLLALVPYLRQYNNCSVVSVQLESPQLGDGPVHVDLDIAGYECMRHAGGGSRAYWHQEFVVTPVIPDDEATSLAMIVHIESNNRMRGPRVGEPAPKPIPPTTIRFHRSSKRD</sequence>
<dbReference type="EMBL" id="JABBVZ010000075">
    <property type="protein sequence ID" value="NMP23951.1"/>
    <property type="molecule type" value="Genomic_DNA"/>
</dbReference>
<reference evidence="2 3" key="1">
    <citation type="submission" date="2020-04" db="EMBL/GenBank/DDBJ databases">
        <authorList>
            <person name="Zhang R."/>
            <person name="Schippers A."/>
        </authorList>
    </citation>
    <scope>NUCLEOTIDE SEQUENCE [LARGE SCALE GENOMIC DNA]</scope>
    <source>
        <strain evidence="2 3">DSM 109850</strain>
    </source>
</reference>
<evidence type="ECO:0000256" key="1">
    <source>
        <dbReference type="SAM" id="MobiDB-lite"/>
    </source>
</evidence>
<evidence type="ECO:0000313" key="2">
    <source>
        <dbReference type="EMBL" id="NMP23951.1"/>
    </source>
</evidence>
<protein>
    <submittedName>
        <fullName evidence="2">Uncharacterized protein</fullName>
    </submittedName>
</protein>
<evidence type="ECO:0000313" key="3">
    <source>
        <dbReference type="Proteomes" id="UP000533476"/>
    </source>
</evidence>
<accession>A0A7Y0L730</accession>